<dbReference type="InterPro" id="IPR043738">
    <property type="entry name" value="DUF5683"/>
</dbReference>
<name>A0A6N4QU67_9LEPT</name>
<sequence>MSAKSYFLFFFLLLFLPTFLSGESIILKDGTVIKGRVSAQNAYNVTVKTEDGKSQDISKVRILKIVYKDVTNEEALRIKKEEEAKLAEKEQKKKEQDDKKKAEEELAQKAKEEKQKQELLDKQVKDADAKKREEERLARVQQKGLSPWSVAWRSAVLPGWGQWTDERKTPAIVYSALFVSSLYLVYRENQIYRNSVRDLNHMNNPYETLIPVPSFSDPVALYLYSKPFDDQRDKVNQNYHNLQLSMMFAVLVYAANIFDAYYFHPRFAKSAASHLILDYNPVARLDSNFSLNSSSSIESFWKLGFRFHLE</sequence>
<protein>
    <recommendedName>
        <fullName evidence="3">DUF5683 domain-containing protein</fullName>
    </recommendedName>
</protein>
<dbReference type="EMBL" id="RQGM01000031">
    <property type="protein sequence ID" value="TGL85212.1"/>
    <property type="molecule type" value="Genomic_DNA"/>
</dbReference>
<evidence type="ECO:0000256" key="2">
    <source>
        <dbReference type="SAM" id="Phobius"/>
    </source>
</evidence>
<keyword evidence="2" id="KW-1133">Transmembrane helix</keyword>
<dbReference type="Proteomes" id="UP000297613">
    <property type="component" value="Unassembled WGS sequence"/>
</dbReference>
<comment type="caution">
    <text evidence="4">The sequence shown here is derived from an EMBL/GenBank/DDBJ whole genome shotgun (WGS) entry which is preliminary data.</text>
</comment>
<dbReference type="AlphaFoldDB" id="A0A6N4QU67"/>
<evidence type="ECO:0000313" key="5">
    <source>
        <dbReference type="Proteomes" id="UP000297613"/>
    </source>
</evidence>
<keyword evidence="2" id="KW-0812">Transmembrane</keyword>
<dbReference type="NCBIfam" id="NF047433">
    <property type="entry name" value="Lepto_7_Nterm"/>
    <property type="match status" value="1"/>
</dbReference>
<evidence type="ECO:0000256" key="1">
    <source>
        <dbReference type="SAM" id="MobiDB-lite"/>
    </source>
</evidence>
<feature type="transmembrane region" description="Helical" evidence="2">
    <location>
        <begin position="242"/>
        <end position="263"/>
    </location>
</feature>
<dbReference type="Pfam" id="PF18935">
    <property type="entry name" value="DUF5683"/>
    <property type="match status" value="1"/>
</dbReference>
<dbReference type="RefSeq" id="WP_135571223.1">
    <property type="nucleotide sequence ID" value="NZ_RQGK01000036.1"/>
</dbReference>
<reference evidence="4 5" key="1">
    <citation type="journal article" date="2019" name="PLoS Negl. Trop. Dis.">
        <title>Revisiting the worldwide diversity of Leptospira species in the environment.</title>
        <authorList>
            <person name="Vincent A.T."/>
            <person name="Schiettekatte O."/>
            <person name="Bourhy P."/>
            <person name="Veyrier F.J."/>
            <person name="Picardeau M."/>
        </authorList>
    </citation>
    <scope>NUCLEOTIDE SEQUENCE [LARGE SCALE GENOMIC DNA]</scope>
    <source>
        <strain evidence="4 5">201702445</strain>
    </source>
</reference>
<feature type="domain" description="DUF5683" evidence="3">
    <location>
        <begin position="145"/>
        <end position="261"/>
    </location>
</feature>
<evidence type="ECO:0000313" key="4">
    <source>
        <dbReference type="EMBL" id="TGL85212.1"/>
    </source>
</evidence>
<accession>A0A6N4QU67</accession>
<organism evidence="4 5">
    <name type="scientific">Leptospira yasudae</name>
    <dbReference type="NCBI Taxonomy" id="2202201"/>
    <lineage>
        <taxon>Bacteria</taxon>
        <taxon>Pseudomonadati</taxon>
        <taxon>Spirochaetota</taxon>
        <taxon>Spirochaetia</taxon>
        <taxon>Leptospirales</taxon>
        <taxon>Leptospiraceae</taxon>
        <taxon>Leptospira</taxon>
    </lineage>
</organism>
<feature type="region of interest" description="Disordered" evidence="1">
    <location>
        <begin position="88"/>
        <end position="127"/>
    </location>
</feature>
<proteinExistence type="predicted"/>
<evidence type="ECO:0000259" key="3">
    <source>
        <dbReference type="Pfam" id="PF18935"/>
    </source>
</evidence>
<gene>
    <name evidence="4" type="ORF">EHQ83_08540</name>
</gene>
<keyword evidence="2" id="KW-0472">Membrane</keyword>